<sequence>MVRPGAGVRIEASRPLGLAERSLAARTYVPKLGKPGLRRVVIVSAAPSEHDAVRAIEAAAAPARFARGWHCLGLSADFQDGKPHTVHAFGQKLVVFQGADGGLNVLDAYCRHMGGDLSQGTVKGNEIACPFHDWRWGGDGRCKKIPYARRVPLRARTAAWPTMDQDGMLFVWNDPEGNPPPADVTIPRIEGASSDEWTDWLWYQTRVDSNCREVIDNVVDMAHFFYVHYSFPTHFKNVFEGHTAYQYLSGTGREDARAPAEKGQPALLGNTSVAAYHGPSFMIDDLTYHYENGDLNSVLINCHYPIDQDSFVLQYGIIVRRSDWMQGDAAEKLARGMAQFIKLGFEQDVQIWKNKARIDNPLLCEEDGPVYQLRRWYEQFYVDVADVTPEMVERFEYELDTTRPVEAWRREVEENLARRAAAAQHRSG</sequence>
<keyword evidence="4" id="KW-0442">Lipid degradation</keyword>
<evidence type="ECO:0000256" key="9">
    <source>
        <dbReference type="ARBA" id="ARBA00030944"/>
    </source>
</evidence>
<dbReference type="EMBL" id="QLYX01000009">
    <property type="protein sequence ID" value="RAY13364.1"/>
    <property type="molecule type" value="Genomic_DNA"/>
</dbReference>
<evidence type="ECO:0000313" key="13">
    <source>
        <dbReference type="Proteomes" id="UP000251891"/>
    </source>
</evidence>
<comment type="subunit">
    <text evidence="10">Homotrimer. The two-component system 3-ketosteroid-9-alpha-monooxygenase is composed of an oxygenase component KshA and a reductase component KshB.</text>
</comment>
<dbReference type="PROSITE" id="PS51296">
    <property type="entry name" value="RIESKE"/>
    <property type="match status" value="1"/>
</dbReference>
<name>A0A365H2N0_9ACTN</name>
<dbReference type="GO" id="GO:0046872">
    <property type="term" value="F:metal ion binding"/>
    <property type="evidence" value="ECO:0007669"/>
    <property type="project" value="UniProtKB-KW"/>
</dbReference>
<keyword evidence="2" id="KW-0001">2Fe-2S</keyword>
<dbReference type="Proteomes" id="UP000251891">
    <property type="component" value="Unassembled WGS sequence"/>
</dbReference>
<evidence type="ECO:0000256" key="4">
    <source>
        <dbReference type="ARBA" id="ARBA00022963"/>
    </source>
</evidence>
<feature type="domain" description="Rieske" evidence="11">
    <location>
        <begin position="69"/>
        <end position="171"/>
    </location>
</feature>
<dbReference type="GO" id="GO:0016042">
    <property type="term" value="P:lipid catabolic process"/>
    <property type="evidence" value="ECO:0007669"/>
    <property type="project" value="UniProtKB-KW"/>
</dbReference>
<organism evidence="12 13">
    <name type="scientific">Actinomadura craniellae</name>
    <dbReference type="NCBI Taxonomy" id="2231787"/>
    <lineage>
        <taxon>Bacteria</taxon>
        <taxon>Bacillati</taxon>
        <taxon>Actinomycetota</taxon>
        <taxon>Actinomycetes</taxon>
        <taxon>Streptosporangiales</taxon>
        <taxon>Thermomonosporaceae</taxon>
        <taxon>Actinomadura</taxon>
    </lineage>
</organism>
<dbReference type="GO" id="GO:0004497">
    <property type="term" value="F:monooxygenase activity"/>
    <property type="evidence" value="ECO:0007669"/>
    <property type="project" value="UniProtKB-ARBA"/>
</dbReference>
<dbReference type="InterPro" id="IPR017941">
    <property type="entry name" value="Rieske_2Fe-2S"/>
</dbReference>
<keyword evidence="8" id="KW-0753">Steroid metabolism</keyword>
<comment type="cofactor">
    <cofactor evidence="1">
        <name>Fe cation</name>
        <dbReference type="ChEBI" id="CHEBI:24875"/>
    </cofactor>
</comment>
<keyword evidence="3" id="KW-0479">Metal-binding</keyword>
<dbReference type="SUPFAM" id="SSF50022">
    <property type="entry name" value="ISP domain"/>
    <property type="match status" value="1"/>
</dbReference>
<dbReference type="OrthoDB" id="5243643at2"/>
<dbReference type="Gene3D" id="2.102.10.10">
    <property type="entry name" value="Rieske [2Fe-2S] iron-sulphur domain"/>
    <property type="match status" value="1"/>
</dbReference>
<evidence type="ECO:0000259" key="11">
    <source>
        <dbReference type="PROSITE" id="PS51296"/>
    </source>
</evidence>
<evidence type="ECO:0000256" key="8">
    <source>
        <dbReference type="ARBA" id="ARBA00023221"/>
    </source>
</evidence>
<dbReference type="GO" id="GO:0051537">
    <property type="term" value="F:2 iron, 2 sulfur cluster binding"/>
    <property type="evidence" value="ECO:0007669"/>
    <property type="project" value="UniProtKB-KW"/>
</dbReference>
<comment type="caution">
    <text evidence="12">The sequence shown here is derived from an EMBL/GenBank/DDBJ whole genome shotgun (WGS) entry which is preliminary data.</text>
</comment>
<dbReference type="PANTHER" id="PTHR21266">
    <property type="entry name" value="IRON-SULFUR DOMAIN CONTAINING PROTEIN"/>
    <property type="match status" value="1"/>
</dbReference>
<evidence type="ECO:0000256" key="1">
    <source>
        <dbReference type="ARBA" id="ARBA00001962"/>
    </source>
</evidence>
<reference evidence="12 13" key="1">
    <citation type="submission" date="2018-06" db="EMBL/GenBank/DDBJ databases">
        <title>Actinomadura craniellae sp. nov. isolated from marine sponge Craniella sp.</title>
        <authorList>
            <person name="Li L."/>
            <person name="Xu Q.H."/>
            <person name="Lin H.W."/>
            <person name="Lu Y.H."/>
        </authorList>
    </citation>
    <scope>NUCLEOTIDE SEQUENCE [LARGE SCALE GENOMIC DNA]</scope>
    <source>
        <strain evidence="12 13">LHW63021</strain>
    </source>
</reference>
<dbReference type="InterPro" id="IPR036922">
    <property type="entry name" value="Rieske_2Fe-2S_sf"/>
</dbReference>
<proteinExistence type="predicted"/>
<keyword evidence="13" id="KW-1185">Reference proteome</keyword>
<dbReference type="CDD" id="cd03531">
    <property type="entry name" value="Rieske_RO_Alpha_KSH"/>
    <property type="match status" value="1"/>
</dbReference>
<dbReference type="GO" id="GO:0016705">
    <property type="term" value="F:oxidoreductase activity, acting on paired donors, with incorporation or reduction of molecular oxygen"/>
    <property type="evidence" value="ECO:0007669"/>
    <property type="project" value="UniProtKB-ARBA"/>
</dbReference>
<gene>
    <name evidence="12" type="ORF">DPM19_20035</name>
</gene>
<keyword evidence="5" id="KW-0560">Oxidoreductase</keyword>
<dbReference type="Pfam" id="PF19298">
    <property type="entry name" value="KshA_C"/>
    <property type="match status" value="1"/>
</dbReference>
<accession>A0A365H2N0</accession>
<dbReference type="Pfam" id="PF00355">
    <property type="entry name" value="Rieske"/>
    <property type="match status" value="1"/>
</dbReference>
<evidence type="ECO:0000313" key="12">
    <source>
        <dbReference type="EMBL" id="RAY13364.1"/>
    </source>
</evidence>
<keyword evidence="7" id="KW-0411">Iron-sulfur</keyword>
<evidence type="ECO:0000256" key="6">
    <source>
        <dbReference type="ARBA" id="ARBA00023004"/>
    </source>
</evidence>
<evidence type="ECO:0000256" key="5">
    <source>
        <dbReference type="ARBA" id="ARBA00023002"/>
    </source>
</evidence>
<dbReference type="SUPFAM" id="SSF55961">
    <property type="entry name" value="Bet v1-like"/>
    <property type="match status" value="1"/>
</dbReference>
<dbReference type="PANTHER" id="PTHR21266:SF60">
    <property type="entry name" value="3-KETOSTEROID-9-ALPHA-MONOOXYGENASE, OXYGENASE COMPONENT"/>
    <property type="match status" value="1"/>
</dbReference>
<evidence type="ECO:0000256" key="2">
    <source>
        <dbReference type="ARBA" id="ARBA00022714"/>
    </source>
</evidence>
<dbReference type="GO" id="GO:0008203">
    <property type="term" value="P:cholesterol metabolic process"/>
    <property type="evidence" value="ECO:0007669"/>
    <property type="project" value="InterPro"/>
</dbReference>
<protein>
    <recommendedName>
        <fullName evidence="9">Rieske-type oxygenase</fullName>
    </recommendedName>
</protein>
<dbReference type="InterPro" id="IPR050584">
    <property type="entry name" value="Cholesterol_7-desaturase"/>
</dbReference>
<evidence type="ECO:0000256" key="3">
    <source>
        <dbReference type="ARBA" id="ARBA00022723"/>
    </source>
</evidence>
<dbReference type="AlphaFoldDB" id="A0A365H2N0"/>
<keyword evidence="6" id="KW-0408">Iron</keyword>
<dbReference type="Gene3D" id="3.90.380.10">
    <property type="entry name" value="Naphthalene 1,2-dioxygenase Alpha Subunit, Chain A, domain 1"/>
    <property type="match status" value="1"/>
</dbReference>
<keyword evidence="8" id="KW-0443">Lipid metabolism</keyword>
<dbReference type="InterPro" id="IPR045605">
    <property type="entry name" value="KshA-like_C"/>
</dbReference>
<evidence type="ECO:0000256" key="10">
    <source>
        <dbReference type="ARBA" id="ARBA00046982"/>
    </source>
</evidence>
<evidence type="ECO:0000256" key="7">
    <source>
        <dbReference type="ARBA" id="ARBA00023014"/>
    </source>
</evidence>